<keyword evidence="4 5" id="KW-0472">Membrane</keyword>
<dbReference type="InterPro" id="IPR032710">
    <property type="entry name" value="NTF2-like_dom_sf"/>
</dbReference>
<reference evidence="7" key="1">
    <citation type="submission" date="2018-07" db="EMBL/GenBank/DDBJ databases">
        <authorList>
            <consortium name="GenomeTrakr network: Whole genome sequencing for foodborne pathogen traceback"/>
        </authorList>
    </citation>
    <scope>NUCLEOTIDE SEQUENCE</scope>
    <source>
        <strain evidence="7">CFSAN018538</strain>
    </source>
</reference>
<evidence type="ECO:0000256" key="1">
    <source>
        <dbReference type="ARBA" id="ARBA00004167"/>
    </source>
</evidence>
<evidence type="ECO:0000256" key="2">
    <source>
        <dbReference type="ARBA" id="ARBA00022692"/>
    </source>
</evidence>
<proteinExistence type="predicted"/>
<keyword evidence="3 5" id="KW-1133">Transmembrane helix</keyword>
<comment type="subcellular location">
    <subcellularLocation>
        <location evidence="1">Membrane</location>
        <topology evidence="1">Single-pass membrane protein</topology>
    </subcellularLocation>
</comment>
<evidence type="ECO:0000313" key="7">
    <source>
        <dbReference type="EMBL" id="EBP0012425.1"/>
    </source>
</evidence>
<feature type="transmembrane region" description="Helical" evidence="5">
    <location>
        <begin position="29"/>
        <end position="46"/>
    </location>
</feature>
<protein>
    <recommendedName>
        <fullName evidence="6">Bacterial virulence protein VirB8 domain-containing protein</fullName>
    </recommendedName>
</protein>
<keyword evidence="2 5" id="KW-0812">Transmembrane</keyword>
<comment type="caution">
    <text evidence="7">The sequence shown here is derived from an EMBL/GenBank/DDBJ whole genome shotgun (WGS) entry which is preliminary data.</text>
</comment>
<dbReference type="GO" id="GO:0016020">
    <property type="term" value="C:membrane"/>
    <property type="evidence" value="ECO:0007669"/>
    <property type="project" value="UniProtKB-SubCell"/>
</dbReference>
<name>A0A5U2F622_SALER</name>
<dbReference type="InterPro" id="IPR007430">
    <property type="entry name" value="VirB8"/>
</dbReference>
<accession>A0A5U2F622</accession>
<dbReference type="Pfam" id="PF04335">
    <property type="entry name" value="VirB8"/>
    <property type="match status" value="1"/>
</dbReference>
<evidence type="ECO:0000259" key="6">
    <source>
        <dbReference type="Pfam" id="PF04335"/>
    </source>
</evidence>
<evidence type="ECO:0000256" key="5">
    <source>
        <dbReference type="SAM" id="Phobius"/>
    </source>
</evidence>
<dbReference type="EMBL" id="AAGKHU010000060">
    <property type="protein sequence ID" value="EBP0012425.1"/>
    <property type="molecule type" value="Genomic_DNA"/>
</dbReference>
<dbReference type="Gene3D" id="3.10.450.230">
    <property type="entry name" value="VirB8 protein"/>
    <property type="match status" value="1"/>
</dbReference>
<feature type="domain" description="Bacterial virulence protein VirB8" evidence="6">
    <location>
        <begin position="13"/>
        <end position="231"/>
    </location>
</feature>
<gene>
    <name evidence="7" type="ORF">HX37_16720</name>
</gene>
<dbReference type="SUPFAM" id="SSF54427">
    <property type="entry name" value="NTF2-like"/>
    <property type="match status" value="1"/>
</dbReference>
<evidence type="ECO:0000256" key="4">
    <source>
        <dbReference type="ARBA" id="ARBA00023136"/>
    </source>
</evidence>
<sequence length="239" mass="27514">MLLDKKEVDKVNRTAFKDRVGELKKDRNIFFWVAIILAVTTLYQSCSMREAVEASKRTSEVVWVKLLPDGSYKVSQFTPDNEQPIYTPTVNSLLSKYMQKRYGQHKETIERDYAEASVFMSPSVSGQFADKKGFNVAQKVVDIQADANARRIDIEVKDVDHYDAIEGQFDDGKKPVIRTLITYQEITRDSQGKELSSVQKMMRLQWTLLPRSELSKQSLDWMNINPLGIQIIDEQPVQQ</sequence>
<dbReference type="AlphaFoldDB" id="A0A5U2F622"/>
<evidence type="ECO:0000256" key="3">
    <source>
        <dbReference type="ARBA" id="ARBA00022989"/>
    </source>
</evidence>
<organism evidence="7">
    <name type="scientific">Salmonella enterica</name>
    <name type="common">Salmonella choleraesuis</name>
    <dbReference type="NCBI Taxonomy" id="28901"/>
    <lineage>
        <taxon>Bacteria</taxon>
        <taxon>Pseudomonadati</taxon>
        <taxon>Pseudomonadota</taxon>
        <taxon>Gammaproteobacteria</taxon>
        <taxon>Enterobacterales</taxon>
        <taxon>Enterobacteriaceae</taxon>
        <taxon>Salmonella</taxon>
    </lineage>
</organism>